<dbReference type="SMART" id="SM00331">
    <property type="entry name" value="PP2C_SIG"/>
    <property type="match status" value="1"/>
</dbReference>
<keyword evidence="13" id="KW-1185">Reference proteome</keyword>
<dbReference type="GO" id="GO:0004673">
    <property type="term" value="F:protein histidine kinase activity"/>
    <property type="evidence" value="ECO:0007669"/>
    <property type="project" value="UniProtKB-EC"/>
</dbReference>
<evidence type="ECO:0000256" key="3">
    <source>
        <dbReference type="ARBA" id="ARBA00022553"/>
    </source>
</evidence>
<keyword evidence="3 10" id="KW-0597">Phosphoprotein</keyword>
<feature type="domain" description="Response regulatory" evidence="11">
    <location>
        <begin position="8"/>
        <end position="124"/>
    </location>
</feature>
<evidence type="ECO:0000256" key="7">
    <source>
        <dbReference type="ARBA" id="ARBA00022801"/>
    </source>
</evidence>
<keyword evidence="6" id="KW-0418">Kinase</keyword>
<dbReference type="InterPro" id="IPR001932">
    <property type="entry name" value="PPM-type_phosphatase-like_dom"/>
</dbReference>
<evidence type="ECO:0000256" key="5">
    <source>
        <dbReference type="ARBA" id="ARBA00022741"/>
    </source>
</evidence>
<accession>A0A127JZA5</accession>
<dbReference type="PANTHER" id="PTHR43156:SF2">
    <property type="entry name" value="STAGE II SPORULATION PROTEIN E"/>
    <property type="match status" value="1"/>
</dbReference>
<dbReference type="EMBL" id="CP010951">
    <property type="protein sequence ID" value="AMO25264.1"/>
    <property type="molecule type" value="Genomic_DNA"/>
</dbReference>
<proteinExistence type="predicted"/>
<sequence>MNEGQQHRLLVVDDNEMNRDMLSRRLQRQGFDVALAENGRQALDAIAAQPFDLVLLDIMMPVMTGYDVLEHLKADPAYRHIPVIMITAVDDVESVARCIEMGAEDHLPKPFNPTILRARIDAALAKKHLRDREQVYARSLEREMNIGRQIQASFLPEALPPVAGWELAARFQPARQVAGDFYDAFELPDGRLGLVVADVCDKGVGAALFMALFRSLLRVLGARNCADPDPQAVLVRTLATINDYIADTHSRANMFATLFFGVLSPATGELHYVNAGHDAPLVLGPQAGPSHRLAPNGPAVGLMAGVDFRADSVILAPGNTLFAFTDGVTDATGAAAQMFGEARLLALLEDAPVPAAAAALDRVEQALAAHVGDHARFDDITLLAVRRG</sequence>
<dbReference type="PROSITE" id="PS50110">
    <property type="entry name" value="RESPONSE_REGULATORY"/>
    <property type="match status" value="1"/>
</dbReference>
<protein>
    <recommendedName>
        <fullName evidence="2">histidine kinase</fullName>
        <ecNumber evidence="2">2.7.13.3</ecNumber>
    </recommendedName>
</protein>
<name>A0A127JZA5_9BURK</name>
<dbReference type="Pfam" id="PF00072">
    <property type="entry name" value="Response_reg"/>
    <property type="match status" value="1"/>
</dbReference>
<dbReference type="Pfam" id="PF07228">
    <property type="entry name" value="SpoIIE"/>
    <property type="match status" value="1"/>
</dbReference>
<dbReference type="InterPro" id="IPR036457">
    <property type="entry name" value="PPM-type-like_dom_sf"/>
</dbReference>
<evidence type="ECO:0000256" key="8">
    <source>
        <dbReference type="ARBA" id="ARBA00022840"/>
    </source>
</evidence>
<dbReference type="GO" id="GO:0016791">
    <property type="term" value="F:phosphatase activity"/>
    <property type="evidence" value="ECO:0007669"/>
    <property type="project" value="TreeGrafter"/>
</dbReference>
<evidence type="ECO:0000256" key="9">
    <source>
        <dbReference type="ARBA" id="ARBA00023012"/>
    </source>
</evidence>
<reference evidence="12 13" key="1">
    <citation type="journal article" date="2014" name="Int. J. Syst. Evol. Microbiol.">
        <title>Ramlibacter solisilvae sp. nov., isolated from forest soil, and emended description of the genus Ramlibacter.</title>
        <authorList>
            <person name="Lee H.J."/>
            <person name="Lee S.H."/>
            <person name="Lee S.S."/>
            <person name="Lee J.S."/>
            <person name="Kim Y."/>
            <person name="Kim S.C."/>
            <person name="Jeon C.O."/>
        </authorList>
    </citation>
    <scope>NUCLEOTIDE SEQUENCE [LARGE SCALE GENOMIC DNA]</scope>
    <source>
        <strain evidence="12 13">5-10</strain>
    </source>
</reference>
<keyword evidence="7" id="KW-0378">Hydrolase</keyword>
<dbReference type="FunFam" id="3.40.50.2300:FF:000121">
    <property type="entry name" value="Sensor histidine kinase RcsC"/>
    <property type="match status" value="1"/>
</dbReference>
<dbReference type="InterPro" id="IPR001789">
    <property type="entry name" value="Sig_transdc_resp-reg_receiver"/>
</dbReference>
<dbReference type="PATRIC" id="fig|94132.3.peg.1115"/>
<keyword evidence="4" id="KW-0808">Transferase</keyword>
<evidence type="ECO:0000256" key="2">
    <source>
        <dbReference type="ARBA" id="ARBA00012438"/>
    </source>
</evidence>
<gene>
    <name evidence="12" type="ORF">UC35_05540</name>
</gene>
<evidence type="ECO:0000313" key="12">
    <source>
        <dbReference type="EMBL" id="AMO25264.1"/>
    </source>
</evidence>
<dbReference type="SUPFAM" id="SSF81606">
    <property type="entry name" value="PP2C-like"/>
    <property type="match status" value="1"/>
</dbReference>
<dbReference type="Gene3D" id="3.40.50.2300">
    <property type="match status" value="1"/>
</dbReference>
<dbReference type="Proteomes" id="UP000070433">
    <property type="component" value="Chromosome"/>
</dbReference>
<dbReference type="GO" id="GO:0000160">
    <property type="term" value="P:phosphorelay signal transduction system"/>
    <property type="evidence" value="ECO:0007669"/>
    <property type="project" value="UniProtKB-KW"/>
</dbReference>
<feature type="modified residue" description="4-aspartylphosphate" evidence="10">
    <location>
        <position position="57"/>
    </location>
</feature>
<dbReference type="GO" id="GO:0005524">
    <property type="term" value="F:ATP binding"/>
    <property type="evidence" value="ECO:0007669"/>
    <property type="project" value="UniProtKB-KW"/>
</dbReference>
<evidence type="ECO:0000313" key="13">
    <source>
        <dbReference type="Proteomes" id="UP000070433"/>
    </source>
</evidence>
<organism evidence="12 13">
    <name type="scientific">Ramlibacter tataouinensis</name>
    <dbReference type="NCBI Taxonomy" id="94132"/>
    <lineage>
        <taxon>Bacteria</taxon>
        <taxon>Pseudomonadati</taxon>
        <taxon>Pseudomonadota</taxon>
        <taxon>Betaproteobacteria</taxon>
        <taxon>Burkholderiales</taxon>
        <taxon>Comamonadaceae</taxon>
        <taxon>Ramlibacter</taxon>
    </lineage>
</organism>
<dbReference type="InterPro" id="IPR011006">
    <property type="entry name" value="CheY-like_superfamily"/>
</dbReference>
<dbReference type="EC" id="2.7.13.3" evidence="2"/>
<dbReference type="SMART" id="SM00448">
    <property type="entry name" value="REC"/>
    <property type="match status" value="1"/>
</dbReference>
<dbReference type="Gene3D" id="3.60.40.10">
    <property type="entry name" value="PPM-type phosphatase domain"/>
    <property type="match status" value="1"/>
</dbReference>
<dbReference type="SUPFAM" id="SSF52172">
    <property type="entry name" value="CheY-like"/>
    <property type="match status" value="1"/>
</dbReference>
<keyword evidence="5" id="KW-0547">Nucleotide-binding</keyword>
<keyword evidence="8" id="KW-0067">ATP-binding</keyword>
<dbReference type="PANTHER" id="PTHR43156">
    <property type="entry name" value="STAGE II SPORULATION PROTEIN E-RELATED"/>
    <property type="match status" value="1"/>
</dbReference>
<comment type="catalytic activity">
    <reaction evidence="1">
        <text>ATP + protein L-histidine = ADP + protein N-phospho-L-histidine.</text>
        <dbReference type="EC" id="2.7.13.3"/>
    </reaction>
</comment>
<evidence type="ECO:0000256" key="10">
    <source>
        <dbReference type="PROSITE-ProRule" id="PRU00169"/>
    </source>
</evidence>
<dbReference type="InterPro" id="IPR052016">
    <property type="entry name" value="Bact_Sigma-Reg"/>
</dbReference>
<evidence type="ECO:0000256" key="6">
    <source>
        <dbReference type="ARBA" id="ARBA00022777"/>
    </source>
</evidence>
<evidence type="ECO:0000256" key="1">
    <source>
        <dbReference type="ARBA" id="ARBA00000085"/>
    </source>
</evidence>
<evidence type="ECO:0000259" key="11">
    <source>
        <dbReference type="PROSITE" id="PS50110"/>
    </source>
</evidence>
<keyword evidence="9" id="KW-0902">Two-component regulatory system</keyword>
<dbReference type="AlphaFoldDB" id="A0A127JZA5"/>
<evidence type="ECO:0000256" key="4">
    <source>
        <dbReference type="ARBA" id="ARBA00022679"/>
    </source>
</evidence>